<evidence type="ECO:0000256" key="9">
    <source>
        <dbReference type="ARBA" id="ARBA00047365"/>
    </source>
</evidence>
<feature type="domain" description="4Fe-4S ferredoxin-type" evidence="10">
    <location>
        <begin position="48"/>
        <end position="78"/>
    </location>
</feature>
<dbReference type="Pfam" id="PF04055">
    <property type="entry name" value="Radical_SAM"/>
    <property type="match status" value="1"/>
</dbReference>
<dbReference type="Gene3D" id="3.20.20.70">
    <property type="entry name" value="Aldolase class I"/>
    <property type="match status" value="1"/>
</dbReference>
<dbReference type="SFLD" id="SFLDG01118">
    <property type="entry name" value="activating_enzymes__group_2"/>
    <property type="match status" value="1"/>
</dbReference>
<dbReference type="InterPro" id="IPR034457">
    <property type="entry name" value="Organic_radical-activating"/>
</dbReference>
<dbReference type="SFLD" id="SFLDS00029">
    <property type="entry name" value="Radical_SAM"/>
    <property type="match status" value="1"/>
</dbReference>
<evidence type="ECO:0000256" key="7">
    <source>
        <dbReference type="ARBA" id="ARBA00023004"/>
    </source>
</evidence>
<evidence type="ECO:0000256" key="4">
    <source>
        <dbReference type="ARBA" id="ARBA00022691"/>
    </source>
</evidence>
<feature type="domain" description="4Fe-4S ferredoxin-type" evidence="10">
    <location>
        <begin position="80"/>
        <end position="105"/>
    </location>
</feature>
<comment type="similarity">
    <text evidence="2">Belongs to the organic radical-activating enzymes family.</text>
</comment>
<proteinExistence type="inferred from homology"/>
<gene>
    <name evidence="12" type="ORF">P8V03_14610</name>
</gene>
<dbReference type="CDD" id="cd01335">
    <property type="entry name" value="Radical_SAM"/>
    <property type="match status" value="1"/>
</dbReference>
<dbReference type="InterPro" id="IPR058240">
    <property type="entry name" value="rSAM_sf"/>
</dbReference>
<dbReference type="RefSeq" id="WP_318798727.1">
    <property type="nucleotide sequence ID" value="NZ_JARUJP010000019.1"/>
</dbReference>
<dbReference type="InterPro" id="IPR012839">
    <property type="entry name" value="Organic_radical_activase"/>
</dbReference>
<dbReference type="InterPro" id="IPR013785">
    <property type="entry name" value="Aldolase_TIM"/>
</dbReference>
<keyword evidence="6" id="KW-0560">Oxidoreductase</keyword>
<keyword evidence="7" id="KW-0408">Iron</keyword>
<dbReference type="InterPro" id="IPR007197">
    <property type="entry name" value="rSAM"/>
</dbReference>
<dbReference type="SFLD" id="SFLDG01066">
    <property type="entry name" value="organic_radical-activating_enz"/>
    <property type="match status" value="1"/>
</dbReference>
<keyword evidence="5" id="KW-0479">Metal-binding</keyword>
<dbReference type="SUPFAM" id="SSF54862">
    <property type="entry name" value="4Fe-4S ferredoxins"/>
    <property type="match status" value="1"/>
</dbReference>
<dbReference type="PANTHER" id="PTHR30352:SF4">
    <property type="entry name" value="PYRUVATE FORMATE-LYASE 2-ACTIVATING ENZYME"/>
    <property type="match status" value="1"/>
</dbReference>
<dbReference type="Gene3D" id="3.30.70.20">
    <property type="match status" value="1"/>
</dbReference>
<sequence>MNKVTGYFMEPQNFSVNDGNGIRTIIFLAGCPLRCRWCSNPESHTNLMKVAHYEKTCINCGKCAQLCPQGVGINLNTQCEQKKCKACGICIKACPTNSRKNLIYHYSSEEIMKIIEKQKIFYRYSGGGVTFSGGEATMQVEMLRELVYKLYDSAIDLAIETSGYFNFEEVKDILEKMNLIFVDIKHMDNSKHRFYTGVGNENILKNIARLNGLKVPVVVRIPLIDGVNSDKENIRKAAKFVKDSMDMPKIELLPYHSFGDSKYEALGLEKPARQFKTPSKEYMEELYGIIESQGVDVVSYK</sequence>
<dbReference type="InterPro" id="IPR017896">
    <property type="entry name" value="4Fe4S_Fe-S-bd"/>
</dbReference>
<dbReference type="NCBIfam" id="TIGR02494">
    <property type="entry name" value="PFLE_PFLC"/>
    <property type="match status" value="1"/>
</dbReference>
<evidence type="ECO:0000313" key="12">
    <source>
        <dbReference type="EMBL" id="MDW8802379.1"/>
    </source>
</evidence>
<evidence type="ECO:0000256" key="1">
    <source>
        <dbReference type="ARBA" id="ARBA00001966"/>
    </source>
</evidence>
<dbReference type="PROSITE" id="PS51379">
    <property type="entry name" value="4FE4S_FER_2"/>
    <property type="match status" value="2"/>
</dbReference>
<evidence type="ECO:0000259" key="10">
    <source>
        <dbReference type="PROSITE" id="PS51379"/>
    </source>
</evidence>
<dbReference type="EMBL" id="JARUJP010000019">
    <property type="protein sequence ID" value="MDW8802379.1"/>
    <property type="molecule type" value="Genomic_DNA"/>
</dbReference>
<keyword evidence="8" id="KW-0411">Iron-sulfur</keyword>
<dbReference type="PROSITE" id="PS01087">
    <property type="entry name" value="RADICAL_ACTIVATING"/>
    <property type="match status" value="1"/>
</dbReference>
<name>A0ABU4JWT8_9CLOT</name>
<dbReference type="Pfam" id="PF00037">
    <property type="entry name" value="Fer4"/>
    <property type="match status" value="1"/>
</dbReference>
<reference evidence="12 13" key="1">
    <citation type="submission" date="2023-04" db="EMBL/GenBank/DDBJ databases">
        <title>Clostridium tannerae sp. nov., isolated from the fecal material of an alpaca.</title>
        <authorList>
            <person name="Miller S."/>
            <person name="Hendry M."/>
            <person name="King J."/>
            <person name="Sankaranarayanan K."/>
            <person name="Lawson P.A."/>
        </authorList>
    </citation>
    <scope>NUCLEOTIDE SEQUENCE [LARGE SCALE GENOMIC DNA]</scope>
    <source>
        <strain evidence="12 13">A1-XYC3</strain>
    </source>
</reference>
<evidence type="ECO:0000256" key="3">
    <source>
        <dbReference type="ARBA" id="ARBA00022485"/>
    </source>
</evidence>
<dbReference type="InterPro" id="IPR040074">
    <property type="entry name" value="BssD/PflA/YjjW"/>
</dbReference>
<comment type="caution">
    <text evidence="12">The sequence shown here is derived from an EMBL/GenBank/DDBJ whole genome shotgun (WGS) entry which is preliminary data.</text>
</comment>
<evidence type="ECO:0000256" key="2">
    <source>
        <dbReference type="ARBA" id="ARBA00009777"/>
    </source>
</evidence>
<dbReference type="PANTHER" id="PTHR30352">
    <property type="entry name" value="PYRUVATE FORMATE-LYASE-ACTIVATING ENZYME"/>
    <property type="match status" value="1"/>
</dbReference>
<dbReference type="PROSITE" id="PS51918">
    <property type="entry name" value="RADICAL_SAM"/>
    <property type="match status" value="1"/>
</dbReference>
<comment type="catalytic activity">
    <reaction evidence="9">
        <text>glycyl-[protein] + reduced [flavodoxin] + S-adenosyl-L-methionine = glycin-2-yl radical-[protein] + semiquinone [flavodoxin] + 5'-deoxyadenosine + L-methionine + H(+)</text>
        <dbReference type="Rhea" id="RHEA:61976"/>
        <dbReference type="Rhea" id="RHEA-COMP:10622"/>
        <dbReference type="Rhea" id="RHEA-COMP:14480"/>
        <dbReference type="Rhea" id="RHEA-COMP:15993"/>
        <dbReference type="Rhea" id="RHEA-COMP:15994"/>
        <dbReference type="ChEBI" id="CHEBI:15378"/>
        <dbReference type="ChEBI" id="CHEBI:17319"/>
        <dbReference type="ChEBI" id="CHEBI:29947"/>
        <dbReference type="ChEBI" id="CHEBI:32722"/>
        <dbReference type="ChEBI" id="CHEBI:57618"/>
        <dbReference type="ChEBI" id="CHEBI:57844"/>
        <dbReference type="ChEBI" id="CHEBI:59789"/>
        <dbReference type="ChEBI" id="CHEBI:140311"/>
    </reaction>
</comment>
<evidence type="ECO:0000256" key="5">
    <source>
        <dbReference type="ARBA" id="ARBA00022723"/>
    </source>
</evidence>
<dbReference type="PROSITE" id="PS00198">
    <property type="entry name" value="4FE4S_FER_1"/>
    <property type="match status" value="1"/>
</dbReference>
<dbReference type="SUPFAM" id="SSF102114">
    <property type="entry name" value="Radical SAM enzymes"/>
    <property type="match status" value="1"/>
</dbReference>
<keyword evidence="13" id="KW-1185">Reference proteome</keyword>
<protein>
    <submittedName>
        <fullName evidence="12">Glycyl-radical enzyme activating protein</fullName>
    </submittedName>
</protein>
<evidence type="ECO:0000256" key="8">
    <source>
        <dbReference type="ARBA" id="ARBA00023014"/>
    </source>
</evidence>
<evidence type="ECO:0000259" key="11">
    <source>
        <dbReference type="PROSITE" id="PS51918"/>
    </source>
</evidence>
<comment type="cofactor">
    <cofactor evidence="1">
        <name>[4Fe-4S] cluster</name>
        <dbReference type="ChEBI" id="CHEBI:49883"/>
    </cofactor>
</comment>
<keyword evidence="4" id="KW-0949">S-adenosyl-L-methionine</keyword>
<evidence type="ECO:0000313" key="13">
    <source>
        <dbReference type="Proteomes" id="UP001281656"/>
    </source>
</evidence>
<accession>A0ABU4JWT8</accession>
<dbReference type="InterPro" id="IPR017900">
    <property type="entry name" value="4Fe4S_Fe_S_CS"/>
</dbReference>
<dbReference type="PIRSF" id="PIRSF000371">
    <property type="entry name" value="PFL_act_enz"/>
    <property type="match status" value="1"/>
</dbReference>
<dbReference type="Proteomes" id="UP001281656">
    <property type="component" value="Unassembled WGS sequence"/>
</dbReference>
<feature type="domain" description="Radical SAM core" evidence="11">
    <location>
        <begin position="17"/>
        <end position="296"/>
    </location>
</feature>
<organism evidence="12 13">
    <name type="scientific">Clostridium tanneri</name>
    <dbReference type="NCBI Taxonomy" id="3037988"/>
    <lineage>
        <taxon>Bacteria</taxon>
        <taxon>Bacillati</taxon>
        <taxon>Bacillota</taxon>
        <taxon>Clostridia</taxon>
        <taxon>Eubacteriales</taxon>
        <taxon>Clostridiaceae</taxon>
        <taxon>Clostridium</taxon>
    </lineage>
</organism>
<evidence type="ECO:0000256" key="6">
    <source>
        <dbReference type="ARBA" id="ARBA00023002"/>
    </source>
</evidence>
<dbReference type="InterPro" id="IPR001989">
    <property type="entry name" value="Radical_activat_CS"/>
</dbReference>
<keyword evidence="3" id="KW-0004">4Fe-4S</keyword>